<comment type="caution">
    <text evidence="2">The sequence shown here is derived from an EMBL/GenBank/DDBJ whole genome shotgun (WGS) entry which is preliminary data.</text>
</comment>
<protein>
    <submittedName>
        <fullName evidence="2">Uncharacterized protein</fullName>
    </submittedName>
</protein>
<name>A0A6A4SCD1_SCOMX</name>
<proteinExistence type="predicted"/>
<reference evidence="2 3" key="1">
    <citation type="submission" date="2019-06" db="EMBL/GenBank/DDBJ databases">
        <title>Draft genomes of female and male turbot (Scophthalmus maximus).</title>
        <authorList>
            <person name="Xu H."/>
            <person name="Xu X.-W."/>
            <person name="Shao C."/>
            <person name="Chen S."/>
        </authorList>
    </citation>
    <scope>NUCLEOTIDE SEQUENCE [LARGE SCALE GENOMIC DNA]</scope>
    <source>
        <strain evidence="2">Ysfricsl-2016a</strain>
        <tissue evidence="2">Blood</tissue>
    </source>
</reference>
<dbReference type="EMBL" id="VEVO01000016">
    <property type="protein sequence ID" value="KAF0029410.1"/>
    <property type="molecule type" value="Genomic_DNA"/>
</dbReference>
<evidence type="ECO:0000313" key="3">
    <source>
        <dbReference type="Proteomes" id="UP000438429"/>
    </source>
</evidence>
<organism evidence="2 3">
    <name type="scientific">Scophthalmus maximus</name>
    <name type="common">Turbot</name>
    <name type="synonym">Psetta maxima</name>
    <dbReference type="NCBI Taxonomy" id="52904"/>
    <lineage>
        <taxon>Eukaryota</taxon>
        <taxon>Metazoa</taxon>
        <taxon>Chordata</taxon>
        <taxon>Craniata</taxon>
        <taxon>Vertebrata</taxon>
        <taxon>Euteleostomi</taxon>
        <taxon>Actinopterygii</taxon>
        <taxon>Neopterygii</taxon>
        <taxon>Teleostei</taxon>
        <taxon>Neoteleostei</taxon>
        <taxon>Acanthomorphata</taxon>
        <taxon>Carangaria</taxon>
        <taxon>Pleuronectiformes</taxon>
        <taxon>Pleuronectoidei</taxon>
        <taxon>Scophthalmidae</taxon>
        <taxon>Scophthalmus</taxon>
    </lineage>
</organism>
<dbReference type="AlphaFoldDB" id="A0A6A4SCD1"/>
<gene>
    <name evidence="2" type="ORF">F2P81_018515</name>
</gene>
<evidence type="ECO:0000256" key="1">
    <source>
        <dbReference type="SAM" id="MobiDB-lite"/>
    </source>
</evidence>
<evidence type="ECO:0000313" key="2">
    <source>
        <dbReference type="EMBL" id="KAF0029410.1"/>
    </source>
</evidence>
<feature type="region of interest" description="Disordered" evidence="1">
    <location>
        <begin position="88"/>
        <end position="117"/>
    </location>
</feature>
<feature type="region of interest" description="Disordered" evidence="1">
    <location>
        <begin position="22"/>
        <end position="55"/>
    </location>
</feature>
<feature type="compositionally biased region" description="Basic and acidic residues" evidence="1">
    <location>
        <begin position="22"/>
        <end position="43"/>
    </location>
</feature>
<dbReference type="Proteomes" id="UP000438429">
    <property type="component" value="Unassembled WGS sequence"/>
</dbReference>
<feature type="compositionally biased region" description="Basic and acidic residues" evidence="1">
    <location>
        <begin position="99"/>
        <end position="111"/>
    </location>
</feature>
<sequence>MPRQRRRLSKLIGVEKVWRTGGDRQRDNQCADSKETRTIHSGDRGSLQRTGGLNGMRSKGKVTLNLFIMSDGRALQKWRLDYQLTSGQFSQSSGDVSEEDMKRSTSTERRTPLGYQHTNDNAQRHFVSKLTASGRAELVREELDSVRRLQVLGHGVKQPPLVRLGPDPHNVVLQTE</sequence>
<accession>A0A6A4SCD1</accession>